<dbReference type="PROSITE" id="PS51257">
    <property type="entry name" value="PROKAR_LIPOPROTEIN"/>
    <property type="match status" value="1"/>
</dbReference>
<dbReference type="EMBL" id="JBFAEG010000036">
    <property type="protein sequence ID" value="MEU5712462.1"/>
    <property type="molecule type" value="Genomic_DNA"/>
</dbReference>
<feature type="signal peptide" evidence="2">
    <location>
        <begin position="1"/>
        <end position="26"/>
    </location>
</feature>
<proteinExistence type="predicted"/>
<dbReference type="InterPro" id="IPR028082">
    <property type="entry name" value="Peripla_BP_I"/>
</dbReference>
<dbReference type="Proteomes" id="UP001551011">
    <property type="component" value="Unassembled WGS sequence"/>
</dbReference>
<reference evidence="4 5" key="1">
    <citation type="submission" date="2024-06" db="EMBL/GenBank/DDBJ databases">
        <title>The Natural Products Discovery Center: Release of the First 8490 Sequenced Strains for Exploring Actinobacteria Biosynthetic Diversity.</title>
        <authorList>
            <person name="Kalkreuter E."/>
            <person name="Kautsar S.A."/>
            <person name="Yang D."/>
            <person name="Bader C.D."/>
            <person name="Teijaro C.N."/>
            <person name="Fluegel L."/>
            <person name="Davis C.M."/>
            <person name="Simpson J.R."/>
            <person name="Lauterbach L."/>
            <person name="Steele A.D."/>
            <person name="Gui C."/>
            <person name="Meng S."/>
            <person name="Li G."/>
            <person name="Viehrig K."/>
            <person name="Ye F."/>
            <person name="Su P."/>
            <person name="Kiefer A.F."/>
            <person name="Nichols A."/>
            <person name="Cepeda A.J."/>
            <person name="Yan W."/>
            <person name="Fan B."/>
            <person name="Jiang Y."/>
            <person name="Adhikari A."/>
            <person name="Zheng C.-J."/>
            <person name="Schuster L."/>
            <person name="Cowan T.M."/>
            <person name="Smanski M.J."/>
            <person name="Chevrette M.G."/>
            <person name="De Carvalho L.P.S."/>
            <person name="Shen B."/>
        </authorList>
    </citation>
    <scope>NUCLEOTIDE SEQUENCE [LARGE SCALE GENOMIC DNA]</scope>
    <source>
        <strain evidence="4 5">NPDC020594</strain>
    </source>
</reference>
<gene>
    <name evidence="4" type="ORF">AB0H04_37470</name>
</gene>
<dbReference type="InterPro" id="IPR025997">
    <property type="entry name" value="SBP_2_dom"/>
</dbReference>
<evidence type="ECO:0000313" key="4">
    <source>
        <dbReference type="EMBL" id="MEU5712462.1"/>
    </source>
</evidence>
<dbReference type="RefSeq" id="WP_051847964.1">
    <property type="nucleotide sequence ID" value="NZ_JBEXDP010000104.1"/>
</dbReference>
<organism evidence="4 5">
    <name type="scientific">Streptomyces flaveolus</name>
    <dbReference type="NCBI Taxonomy" id="67297"/>
    <lineage>
        <taxon>Bacteria</taxon>
        <taxon>Bacillati</taxon>
        <taxon>Actinomycetota</taxon>
        <taxon>Actinomycetes</taxon>
        <taxon>Kitasatosporales</taxon>
        <taxon>Streptomycetaceae</taxon>
        <taxon>Streptomyces</taxon>
    </lineage>
</organism>
<dbReference type="Gene3D" id="3.40.50.2300">
    <property type="match status" value="2"/>
</dbReference>
<evidence type="ECO:0000256" key="1">
    <source>
        <dbReference type="ARBA" id="ARBA00004196"/>
    </source>
</evidence>
<dbReference type="InterPro" id="IPR050555">
    <property type="entry name" value="Bact_Solute-Bind_Prot2"/>
</dbReference>
<dbReference type="PANTHER" id="PTHR30036">
    <property type="entry name" value="D-XYLOSE-BINDING PERIPLASMIC PROTEIN"/>
    <property type="match status" value="1"/>
</dbReference>
<protein>
    <submittedName>
        <fullName evidence="4">Autoinducer 2 ABC transporter substrate-binding protein</fullName>
    </submittedName>
</protein>
<comment type="caution">
    <text evidence="4">The sequence shown here is derived from an EMBL/GenBank/DDBJ whole genome shotgun (WGS) entry which is preliminary data.</text>
</comment>
<evidence type="ECO:0000313" key="5">
    <source>
        <dbReference type="Proteomes" id="UP001551011"/>
    </source>
</evidence>
<dbReference type="Pfam" id="PF13407">
    <property type="entry name" value="Peripla_BP_4"/>
    <property type="match status" value="1"/>
</dbReference>
<name>A0ABV3AMD3_9ACTN</name>
<accession>A0ABV3AMD3</accession>
<keyword evidence="5" id="KW-1185">Reference proteome</keyword>
<dbReference type="SUPFAM" id="SSF53822">
    <property type="entry name" value="Periplasmic binding protein-like I"/>
    <property type="match status" value="1"/>
</dbReference>
<evidence type="ECO:0000259" key="3">
    <source>
        <dbReference type="Pfam" id="PF13407"/>
    </source>
</evidence>
<feature type="chain" id="PRO_5046278301" evidence="2">
    <location>
        <begin position="27"/>
        <end position="345"/>
    </location>
</feature>
<comment type="subcellular location">
    <subcellularLocation>
        <location evidence="1">Cell envelope</location>
    </subcellularLocation>
</comment>
<evidence type="ECO:0000256" key="2">
    <source>
        <dbReference type="SAM" id="SignalP"/>
    </source>
</evidence>
<dbReference type="PANTHER" id="PTHR30036:SF8">
    <property type="entry name" value="ABC-TYPE SUGAR TRANSPORT SYSTEM PERIPLASMIC COMPONENT-LIKE PROTEIN"/>
    <property type="match status" value="1"/>
</dbReference>
<sequence length="345" mass="35753">MPKIFKWTTATGVAAVVALTVSACSATPPGGGPSGGEGHGGGEQVRVAFVPKLVGIPYFTAMQKGGEQAAKDLGVKFIYQGPSTGDSAAQIQVMDGLISQHVDAIAVAPNDPAAIAPVIKRAEAAGIKVFTTDTDAPTSERQVFVQQATDTAIGDALVDSLAEQTGGKGKWAIVSCGPTAQNLNAWIKEQKAYTKKKYPDMELVGVKYAGEDQDKAASIAKDLMTANPDLKGLVGECTTSAPGVAQAIADAGKTGEVFSTGIATPTAMEKYVKSGAMAKVVLWNPADLGYLTVWAGKQLADGKSLNATDAGDIKGIRYQEALRTLLLGEPLVFDKSNISQYAGKF</sequence>
<feature type="domain" description="Periplasmic binding protein" evidence="3">
    <location>
        <begin position="47"/>
        <end position="303"/>
    </location>
</feature>
<keyword evidence="2" id="KW-0732">Signal</keyword>
<dbReference type="CDD" id="cd06302">
    <property type="entry name" value="PBP1_LsrB_Quorum_Sensing-like"/>
    <property type="match status" value="1"/>
</dbReference>